<comment type="subcellular location">
    <subcellularLocation>
        <location evidence="1 4">Nucleus</location>
    </subcellularLocation>
</comment>
<organism evidence="5 6">
    <name type="scientific">Candidozyma duobushaemuli</name>
    <dbReference type="NCBI Taxonomy" id="1231522"/>
    <lineage>
        <taxon>Eukaryota</taxon>
        <taxon>Fungi</taxon>
        <taxon>Dikarya</taxon>
        <taxon>Ascomycota</taxon>
        <taxon>Saccharomycotina</taxon>
        <taxon>Pichiomycetes</taxon>
        <taxon>Metschnikowiaceae</taxon>
        <taxon>Candidozyma</taxon>
    </lineage>
</organism>
<comment type="similarity">
    <text evidence="2 4">Belongs to the Mediator complex subunit 20 family.</text>
</comment>
<sequence>MVSAVLLVHKATPGTITQFHDILSNRLPTLKGKWSFTFKIFRNNIYSIPPELAETHDSAPESQFLYTWSPSYLNDSCVTLINKKNATVMSHIVQEELGSSGNAELAIPNDHLHKGATSGLNDSFDFLVGHRMQSMWTQRQTIRGDGGQIYELENGNVTIRTANVSLHGNFRGFLIQIEDDHTKSDTTDRKAIIDELIKKYDIPSGNLCFDVMDPAQLDIYGDLALQYAEILNF</sequence>
<keyword evidence="6" id="KW-1185">Reference proteome</keyword>
<dbReference type="Pfam" id="PF08612">
    <property type="entry name" value="Med20"/>
    <property type="match status" value="1"/>
</dbReference>
<dbReference type="GO" id="GO:0016592">
    <property type="term" value="C:mediator complex"/>
    <property type="evidence" value="ECO:0007669"/>
    <property type="project" value="InterPro"/>
</dbReference>
<keyword evidence="3 4" id="KW-0539">Nucleus</keyword>
<proteinExistence type="inferred from homology"/>
<dbReference type="GO" id="GO:0003712">
    <property type="term" value="F:transcription coregulator activity"/>
    <property type="evidence" value="ECO:0007669"/>
    <property type="project" value="InterPro"/>
</dbReference>
<dbReference type="Proteomes" id="UP000244406">
    <property type="component" value="Unassembled WGS sequence"/>
</dbReference>
<dbReference type="VEuPathDB" id="FungiDB:CXQ87_003124"/>
<dbReference type="Gene3D" id="3.30.310.180">
    <property type="match status" value="2"/>
</dbReference>
<comment type="caution">
    <text evidence="5">The sequence shown here is derived from an EMBL/GenBank/DDBJ whole genome shotgun (WGS) entry which is preliminary data.</text>
</comment>
<evidence type="ECO:0000313" key="6">
    <source>
        <dbReference type="Proteomes" id="UP000244406"/>
    </source>
</evidence>
<evidence type="ECO:0000256" key="1">
    <source>
        <dbReference type="ARBA" id="ARBA00004123"/>
    </source>
</evidence>
<name>A0A2V1ACK5_9ASCO</name>
<evidence type="ECO:0000256" key="2">
    <source>
        <dbReference type="ARBA" id="ARBA00010743"/>
    </source>
</evidence>
<gene>
    <name evidence="4" type="primary">MED20</name>
    <name evidence="5" type="ORF">CXQ87_003124</name>
</gene>
<keyword evidence="4" id="KW-0805">Transcription regulation</keyword>
<dbReference type="AlphaFoldDB" id="A0A2V1ACK5"/>
<evidence type="ECO:0000313" key="5">
    <source>
        <dbReference type="EMBL" id="PVH15286.1"/>
    </source>
</evidence>
<keyword evidence="4" id="KW-0804">Transcription</keyword>
<dbReference type="InterPro" id="IPR013921">
    <property type="entry name" value="Mediator_Med20"/>
</dbReference>
<accession>A0A2V1ACK5</accession>
<reference evidence="5 6" key="1">
    <citation type="submission" date="2017-12" db="EMBL/GenBank/DDBJ databases">
        <title>Genome Sequence of the Amphotericin B-resistant Candida duobushaemulonii strain, B09383.</title>
        <authorList>
            <person name="Chow N.A."/>
            <person name="Gade L."/>
            <person name="Batra D."/>
            <person name="Rowe L.A."/>
            <person name="Loparev V.N."/>
            <person name="Litvintseva A.P."/>
        </authorList>
    </citation>
    <scope>NUCLEOTIDE SEQUENCE [LARGE SCALE GENOMIC DNA]</scope>
    <source>
        <strain evidence="5 6">B09383</strain>
    </source>
</reference>
<dbReference type="GO" id="GO:0006357">
    <property type="term" value="P:regulation of transcription by RNA polymerase II"/>
    <property type="evidence" value="ECO:0007669"/>
    <property type="project" value="InterPro"/>
</dbReference>
<evidence type="ECO:0000256" key="3">
    <source>
        <dbReference type="ARBA" id="ARBA00023242"/>
    </source>
</evidence>
<comment type="function">
    <text evidence="4">Component of the Mediator complex, a coactivator involved in the regulated transcription of nearly all RNA polymerase II-dependent genes. Mediator functions as a bridge to convey information from gene-specific regulatory proteins to the basal RNA polymerase II transcription machinery. Mediator is recruited to promoters by direct interactions with regulatory proteins and serves as a scaffold for the assembly of a functional preinitiation complex with RNA polymerase II and the general transcription factors.</text>
</comment>
<protein>
    <recommendedName>
        <fullName evidence="4">Mediator of RNA polymerase II transcription subunit 20</fullName>
    </recommendedName>
    <alternativeName>
        <fullName evidence="4">Mediator complex subunit 20</fullName>
    </alternativeName>
</protein>
<keyword evidence="4" id="KW-0010">Activator</keyword>
<evidence type="ECO:0000256" key="4">
    <source>
        <dbReference type="RuleBase" id="RU364152"/>
    </source>
</evidence>
<comment type="subunit">
    <text evidence="4">Component of the Mediator complex.</text>
</comment>
<dbReference type="EMBL" id="PKFP01000003">
    <property type="protein sequence ID" value="PVH15286.1"/>
    <property type="molecule type" value="Genomic_DNA"/>
</dbReference>